<keyword evidence="3 10" id="KW-0808">Transferase</keyword>
<reference evidence="12" key="1">
    <citation type="submission" date="2025-08" db="UniProtKB">
        <authorList>
            <consortium name="RefSeq"/>
        </authorList>
    </citation>
    <scope>IDENTIFICATION</scope>
    <source>
        <tissue evidence="12">Whole body pupa</tissue>
    </source>
</reference>
<dbReference type="Proteomes" id="UP000092443">
    <property type="component" value="Unplaced"/>
</dbReference>
<organism evidence="11 12">
    <name type="scientific">Glossina fuscipes</name>
    <dbReference type="NCBI Taxonomy" id="7396"/>
    <lineage>
        <taxon>Eukaryota</taxon>
        <taxon>Metazoa</taxon>
        <taxon>Ecdysozoa</taxon>
        <taxon>Arthropoda</taxon>
        <taxon>Hexapoda</taxon>
        <taxon>Insecta</taxon>
        <taxon>Pterygota</taxon>
        <taxon>Neoptera</taxon>
        <taxon>Endopterygota</taxon>
        <taxon>Diptera</taxon>
        <taxon>Brachycera</taxon>
        <taxon>Muscomorpha</taxon>
        <taxon>Hippoboscoidea</taxon>
        <taxon>Glossinidae</taxon>
        <taxon>Glossina</taxon>
    </lineage>
</organism>
<dbReference type="AlphaFoldDB" id="A0A8U0WG09"/>
<keyword evidence="7 10" id="KW-0443">Lipid metabolism</keyword>
<dbReference type="GO" id="GO:0019367">
    <property type="term" value="P:fatty acid elongation, saturated fatty acid"/>
    <property type="evidence" value="ECO:0007669"/>
    <property type="project" value="TreeGrafter"/>
</dbReference>
<dbReference type="InterPro" id="IPR030457">
    <property type="entry name" value="ELO_CS"/>
</dbReference>
<feature type="transmembrane region" description="Helical" evidence="10">
    <location>
        <begin position="233"/>
        <end position="252"/>
    </location>
</feature>
<keyword evidence="6 10" id="KW-1133">Transmembrane helix</keyword>
<dbReference type="GO" id="GO:0034625">
    <property type="term" value="P:fatty acid elongation, monounsaturated fatty acid"/>
    <property type="evidence" value="ECO:0007669"/>
    <property type="project" value="TreeGrafter"/>
</dbReference>
<keyword evidence="11" id="KW-1185">Reference proteome</keyword>
<evidence type="ECO:0000256" key="3">
    <source>
        <dbReference type="ARBA" id="ARBA00022679"/>
    </source>
</evidence>
<sequence>MRNNLRDLTTLLNKSRDSRIDDWLFMSSPGPLLLLLIVYLMIVLFIGPALMKTRKAFNLRRTLQVYNIIQIFYNLMMVIKALKQSYPIQSLFLDQCEIKRNDDDMLQLADSGWIYIVCKIIDLLDTIFFILRKKQNQITFLHVYHHTFMVLGSWIVLKYMDIRREEFGLCYILNCSVHVMMYFYYLVAAMGPQYQKFLWWKKYMTSIQLGQFLLILLYMAGKAIVGCQLSTAITLYVVSNASIFLWLFIDFYRKTYIKCLNDTILRSSSNGTFKRCD</sequence>
<dbReference type="EC" id="2.3.1.199" evidence="10"/>
<evidence type="ECO:0000256" key="10">
    <source>
        <dbReference type="RuleBase" id="RU361115"/>
    </source>
</evidence>
<comment type="subcellular location">
    <subcellularLocation>
        <location evidence="1">Membrane</location>
        <topology evidence="1">Multi-pass membrane protein</topology>
    </subcellularLocation>
</comment>
<dbReference type="InterPro" id="IPR002076">
    <property type="entry name" value="ELO_fam"/>
</dbReference>
<comment type="catalytic activity">
    <reaction evidence="10">
        <text>a very-long-chain acyl-CoA + malonyl-CoA + H(+) = a very-long-chain 3-oxoacyl-CoA + CO2 + CoA</text>
        <dbReference type="Rhea" id="RHEA:32727"/>
        <dbReference type="ChEBI" id="CHEBI:15378"/>
        <dbReference type="ChEBI" id="CHEBI:16526"/>
        <dbReference type="ChEBI" id="CHEBI:57287"/>
        <dbReference type="ChEBI" id="CHEBI:57384"/>
        <dbReference type="ChEBI" id="CHEBI:90725"/>
        <dbReference type="ChEBI" id="CHEBI:90736"/>
        <dbReference type="EC" id="2.3.1.199"/>
    </reaction>
</comment>
<dbReference type="GeneID" id="119634496"/>
<comment type="similarity">
    <text evidence="10">Belongs to the ELO family.</text>
</comment>
<feature type="transmembrane region" description="Helical" evidence="10">
    <location>
        <begin position="203"/>
        <end position="221"/>
    </location>
</feature>
<feature type="transmembrane region" description="Helical" evidence="10">
    <location>
        <begin position="169"/>
        <end position="191"/>
    </location>
</feature>
<keyword evidence="2 10" id="KW-0444">Lipid biosynthesis</keyword>
<feature type="transmembrane region" description="Helical" evidence="10">
    <location>
        <begin position="112"/>
        <end position="131"/>
    </location>
</feature>
<name>A0A8U0WG09_9MUSC</name>
<evidence type="ECO:0000256" key="4">
    <source>
        <dbReference type="ARBA" id="ARBA00022692"/>
    </source>
</evidence>
<evidence type="ECO:0000256" key="9">
    <source>
        <dbReference type="ARBA" id="ARBA00023160"/>
    </source>
</evidence>
<keyword evidence="4 10" id="KW-0812">Transmembrane</keyword>
<keyword evidence="9 10" id="KW-0275">Fatty acid biosynthesis</keyword>
<protein>
    <recommendedName>
        <fullName evidence="10">Elongation of very long chain fatty acids protein</fullName>
        <ecNumber evidence="10">2.3.1.199</ecNumber>
    </recommendedName>
    <alternativeName>
        <fullName evidence="10">Very-long-chain 3-oxoacyl-CoA synthase</fullName>
    </alternativeName>
</protein>
<dbReference type="GO" id="GO:0009922">
    <property type="term" value="F:fatty acid elongase activity"/>
    <property type="evidence" value="ECO:0007669"/>
    <property type="project" value="UniProtKB-EC"/>
</dbReference>
<dbReference type="GO" id="GO:0005789">
    <property type="term" value="C:endoplasmic reticulum membrane"/>
    <property type="evidence" value="ECO:0007669"/>
    <property type="project" value="TreeGrafter"/>
</dbReference>
<evidence type="ECO:0000256" key="8">
    <source>
        <dbReference type="ARBA" id="ARBA00023136"/>
    </source>
</evidence>
<dbReference type="PROSITE" id="PS01188">
    <property type="entry name" value="ELO"/>
    <property type="match status" value="1"/>
</dbReference>
<dbReference type="GO" id="GO:0034626">
    <property type="term" value="P:fatty acid elongation, polyunsaturated fatty acid"/>
    <property type="evidence" value="ECO:0007669"/>
    <property type="project" value="TreeGrafter"/>
</dbReference>
<feature type="transmembrane region" description="Helical" evidence="10">
    <location>
        <begin position="63"/>
        <end position="82"/>
    </location>
</feature>
<dbReference type="GO" id="GO:0042761">
    <property type="term" value="P:very long-chain fatty acid biosynthetic process"/>
    <property type="evidence" value="ECO:0007669"/>
    <property type="project" value="TreeGrafter"/>
</dbReference>
<accession>A0A8U0WG09</accession>
<proteinExistence type="inferred from homology"/>
<evidence type="ECO:0000256" key="6">
    <source>
        <dbReference type="ARBA" id="ARBA00022989"/>
    </source>
</evidence>
<dbReference type="Pfam" id="PF01151">
    <property type="entry name" value="ELO"/>
    <property type="match status" value="1"/>
</dbReference>
<evidence type="ECO:0000313" key="11">
    <source>
        <dbReference type="Proteomes" id="UP000092443"/>
    </source>
</evidence>
<evidence type="ECO:0000313" key="12">
    <source>
        <dbReference type="RefSeq" id="XP_037884637.1"/>
    </source>
</evidence>
<feature type="transmembrane region" description="Helical" evidence="10">
    <location>
        <begin position="32"/>
        <end position="51"/>
    </location>
</feature>
<dbReference type="KEGG" id="gfs:119634496"/>
<keyword evidence="5 10" id="KW-0276">Fatty acid metabolism</keyword>
<gene>
    <name evidence="12" type="primary">LOC119634496</name>
</gene>
<dbReference type="RefSeq" id="XP_037884637.1">
    <property type="nucleotide sequence ID" value="XM_038028709.1"/>
</dbReference>
<evidence type="ECO:0000256" key="5">
    <source>
        <dbReference type="ARBA" id="ARBA00022832"/>
    </source>
</evidence>
<dbReference type="GO" id="GO:0030148">
    <property type="term" value="P:sphingolipid biosynthetic process"/>
    <property type="evidence" value="ECO:0007669"/>
    <property type="project" value="TreeGrafter"/>
</dbReference>
<dbReference type="PANTHER" id="PTHR11157:SF103">
    <property type="entry name" value="ELONGATION OF VERY LONG CHAIN FATTY ACIDS PROTEIN"/>
    <property type="match status" value="1"/>
</dbReference>
<evidence type="ECO:0000256" key="2">
    <source>
        <dbReference type="ARBA" id="ARBA00022516"/>
    </source>
</evidence>
<evidence type="ECO:0000256" key="7">
    <source>
        <dbReference type="ARBA" id="ARBA00023098"/>
    </source>
</evidence>
<feature type="transmembrane region" description="Helical" evidence="10">
    <location>
        <begin position="138"/>
        <end position="157"/>
    </location>
</feature>
<dbReference type="PANTHER" id="PTHR11157">
    <property type="entry name" value="FATTY ACID ACYL TRANSFERASE-RELATED"/>
    <property type="match status" value="1"/>
</dbReference>
<evidence type="ECO:0000256" key="1">
    <source>
        <dbReference type="ARBA" id="ARBA00004141"/>
    </source>
</evidence>
<keyword evidence="8 10" id="KW-0472">Membrane</keyword>